<dbReference type="Pfam" id="PF00023">
    <property type="entry name" value="Ank"/>
    <property type="match status" value="1"/>
</dbReference>
<dbReference type="Pfam" id="PF13962">
    <property type="entry name" value="PGG"/>
    <property type="match status" value="1"/>
</dbReference>
<feature type="transmembrane region" description="Helical" evidence="8">
    <location>
        <begin position="381"/>
        <end position="401"/>
    </location>
</feature>
<dbReference type="InterPro" id="IPR026961">
    <property type="entry name" value="PGG_dom"/>
</dbReference>
<evidence type="ECO:0000256" key="4">
    <source>
        <dbReference type="ARBA" id="ARBA00022989"/>
    </source>
</evidence>
<keyword evidence="4 8" id="KW-1133">Transmembrane helix</keyword>
<accession>A0AA87ZGW8</accession>
<dbReference type="InterPro" id="IPR002110">
    <property type="entry name" value="Ankyrin_rpt"/>
</dbReference>
<evidence type="ECO:0000313" key="10">
    <source>
        <dbReference type="EMBL" id="GMN36063.1"/>
    </source>
</evidence>
<dbReference type="Proteomes" id="UP001187192">
    <property type="component" value="Unassembled WGS sequence"/>
</dbReference>
<evidence type="ECO:0000256" key="6">
    <source>
        <dbReference type="ARBA" id="ARBA00023136"/>
    </source>
</evidence>
<keyword evidence="3" id="KW-0677">Repeat</keyword>
<dbReference type="Gene3D" id="1.25.40.20">
    <property type="entry name" value="Ankyrin repeat-containing domain"/>
    <property type="match status" value="1"/>
</dbReference>
<evidence type="ECO:0000256" key="7">
    <source>
        <dbReference type="PROSITE-ProRule" id="PRU00023"/>
    </source>
</evidence>
<evidence type="ECO:0000259" key="9">
    <source>
        <dbReference type="Pfam" id="PF13962"/>
    </source>
</evidence>
<feature type="transmembrane region" description="Helical" evidence="8">
    <location>
        <begin position="353"/>
        <end position="374"/>
    </location>
</feature>
<feature type="transmembrane region" description="Helical" evidence="8">
    <location>
        <begin position="421"/>
        <end position="449"/>
    </location>
</feature>
<gene>
    <name evidence="10" type="ORF">TIFTF001_005725</name>
</gene>
<sequence length="457" mass="51140">METTRLSLLYEAAHNGNVTTLLELLQQDGLILDRLIVDDFTETPLHVAAILGHDDFVKEILSRKPQLAKELDSQRSSPLHLAAAKGHVETVKALLVVGSDMCFARDRQGRNPVYLAAVKGRLHVLAELVRVAPSAARVSSGRGETVLHACVRHDQLEALRLLVQVMDDYQFVNARDDYGMTVLHLAVADKLIETVKFLLTKTRIEVNATNANGFTALDILAQSQRNEKDFDISEHLRAAGALRTIDHTPSCTTSSYVPYVATHDQHLNMPQPMPALEKPQKDHKPEDWLTRKRESLMVVASLIATMAFQAGTNPPGGLWQDDMSTGSSSSSASQHEAGESIMAYKHEDDYTLYLYYNTIGFVASLSIILLLVTGLPFKRRFFMWVLTVIMWVAITAMALTYRTSIYVFTPSKQAEVARKVISYLVLVWSGVMALVLLMHSIRLMFNLFFKFESRVRP</sequence>
<comment type="caution">
    <text evidence="10">The sequence shown here is derived from an EMBL/GenBank/DDBJ whole genome shotgun (WGS) entry which is preliminary data.</text>
</comment>
<keyword evidence="2 8" id="KW-0812">Transmembrane</keyword>
<keyword evidence="11" id="KW-1185">Reference proteome</keyword>
<evidence type="ECO:0000256" key="1">
    <source>
        <dbReference type="ARBA" id="ARBA00004141"/>
    </source>
</evidence>
<dbReference type="Gramene" id="FCD_00003780-RA">
    <property type="protein sequence ID" value="FCD_00003780-RA:cds"/>
    <property type="gene ID" value="FCD_00003780"/>
</dbReference>
<proteinExistence type="predicted"/>
<dbReference type="PROSITE" id="PS50297">
    <property type="entry name" value="ANK_REP_REGION"/>
    <property type="match status" value="1"/>
</dbReference>
<evidence type="ECO:0000256" key="5">
    <source>
        <dbReference type="ARBA" id="ARBA00023043"/>
    </source>
</evidence>
<keyword evidence="5 7" id="KW-0040">ANK repeat</keyword>
<dbReference type="PANTHER" id="PTHR24186:SF37">
    <property type="entry name" value="PGG DOMAIN-CONTAINING PROTEIN"/>
    <property type="match status" value="1"/>
</dbReference>
<feature type="domain" description="PGG" evidence="9">
    <location>
        <begin position="287"/>
        <end position="407"/>
    </location>
</feature>
<dbReference type="InterPro" id="IPR036770">
    <property type="entry name" value="Ankyrin_rpt-contain_sf"/>
</dbReference>
<dbReference type="Pfam" id="PF12796">
    <property type="entry name" value="Ank_2"/>
    <property type="match status" value="2"/>
</dbReference>
<protein>
    <recommendedName>
        <fullName evidence="9">PGG domain-containing protein</fullName>
    </recommendedName>
</protein>
<evidence type="ECO:0000256" key="3">
    <source>
        <dbReference type="ARBA" id="ARBA00022737"/>
    </source>
</evidence>
<dbReference type="GO" id="GO:0005886">
    <property type="term" value="C:plasma membrane"/>
    <property type="evidence" value="ECO:0007669"/>
    <property type="project" value="TreeGrafter"/>
</dbReference>
<dbReference type="SMART" id="SM00248">
    <property type="entry name" value="ANK"/>
    <property type="match status" value="7"/>
</dbReference>
<evidence type="ECO:0000313" key="11">
    <source>
        <dbReference type="Proteomes" id="UP001187192"/>
    </source>
</evidence>
<reference evidence="10" key="1">
    <citation type="submission" date="2023-07" db="EMBL/GenBank/DDBJ databases">
        <title>draft genome sequence of fig (Ficus carica).</title>
        <authorList>
            <person name="Takahashi T."/>
            <person name="Nishimura K."/>
        </authorList>
    </citation>
    <scope>NUCLEOTIDE SEQUENCE</scope>
</reference>
<dbReference type="EMBL" id="BTGU01000005">
    <property type="protein sequence ID" value="GMN36063.1"/>
    <property type="molecule type" value="Genomic_DNA"/>
</dbReference>
<dbReference type="PANTHER" id="PTHR24186">
    <property type="entry name" value="PROTEIN PHOSPHATASE 1 REGULATORY SUBUNIT"/>
    <property type="match status" value="1"/>
</dbReference>
<organism evidence="10 11">
    <name type="scientific">Ficus carica</name>
    <name type="common">Common fig</name>
    <dbReference type="NCBI Taxonomy" id="3494"/>
    <lineage>
        <taxon>Eukaryota</taxon>
        <taxon>Viridiplantae</taxon>
        <taxon>Streptophyta</taxon>
        <taxon>Embryophyta</taxon>
        <taxon>Tracheophyta</taxon>
        <taxon>Spermatophyta</taxon>
        <taxon>Magnoliopsida</taxon>
        <taxon>eudicotyledons</taxon>
        <taxon>Gunneridae</taxon>
        <taxon>Pentapetalae</taxon>
        <taxon>rosids</taxon>
        <taxon>fabids</taxon>
        <taxon>Rosales</taxon>
        <taxon>Moraceae</taxon>
        <taxon>Ficeae</taxon>
        <taxon>Ficus</taxon>
    </lineage>
</organism>
<evidence type="ECO:0000256" key="8">
    <source>
        <dbReference type="SAM" id="Phobius"/>
    </source>
</evidence>
<evidence type="ECO:0000256" key="2">
    <source>
        <dbReference type="ARBA" id="ARBA00022692"/>
    </source>
</evidence>
<dbReference type="AlphaFoldDB" id="A0AA87ZGW8"/>
<keyword evidence="6 8" id="KW-0472">Membrane</keyword>
<dbReference type="SUPFAM" id="SSF48403">
    <property type="entry name" value="Ankyrin repeat"/>
    <property type="match status" value="1"/>
</dbReference>
<comment type="subcellular location">
    <subcellularLocation>
        <location evidence="1">Membrane</location>
        <topology evidence="1">Multi-pass membrane protein</topology>
    </subcellularLocation>
</comment>
<dbReference type="PROSITE" id="PS50088">
    <property type="entry name" value="ANK_REPEAT"/>
    <property type="match status" value="1"/>
</dbReference>
<name>A0AA87ZGW8_FICCA</name>
<feature type="repeat" description="ANK" evidence="7">
    <location>
        <begin position="74"/>
        <end position="106"/>
    </location>
</feature>